<dbReference type="PANTHER" id="PTHR24026:SF126">
    <property type="entry name" value="PROTOCADHERIN FAT 4"/>
    <property type="match status" value="1"/>
</dbReference>
<dbReference type="EMBL" id="FRAA01000001">
    <property type="protein sequence ID" value="SHJ48376.1"/>
    <property type="molecule type" value="Genomic_DNA"/>
</dbReference>
<dbReference type="Gene3D" id="2.60.40.60">
    <property type="entry name" value="Cadherins"/>
    <property type="match status" value="7"/>
</dbReference>
<evidence type="ECO:0000259" key="4">
    <source>
        <dbReference type="PROSITE" id="PS50268"/>
    </source>
</evidence>
<feature type="domain" description="Cadherin" evidence="4">
    <location>
        <begin position="1666"/>
        <end position="1749"/>
    </location>
</feature>
<dbReference type="InterPro" id="IPR015919">
    <property type="entry name" value="Cadherin-like_sf"/>
</dbReference>
<keyword evidence="6" id="KW-1185">Reference proteome</keyword>
<feature type="domain" description="Cadherin" evidence="4">
    <location>
        <begin position="1253"/>
        <end position="1354"/>
    </location>
</feature>
<dbReference type="STRING" id="156994.SAMN04488028_101264"/>
<dbReference type="Pfam" id="PF00028">
    <property type="entry name" value="Cadherin"/>
    <property type="match status" value="5"/>
</dbReference>
<feature type="domain" description="Cadherin" evidence="4">
    <location>
        <begin position="1452"/>
        <end position="1552"/>
    </location>
</feature>
<gene>
    <name evidence="5" type="ORF">SAMN04488028_101264</name>
</gene>
<keyword evidence="1" id="KW-0812">Transmembrane</keyword>
<evidence type="ECO:0000256" key="1">
    <source>
        <dbReference type="ARBA" id="ARBA00022692"/>
    </source>
</evidence>
<dbReference type="SUPFAM" id="SSF49313">
    <property type="entry name" value="Cadherin-like"/>
    <property type="match status" value="8"/>
</dbReference>
<feature type="non-terminal residue" evidence="5">
    <location>
        <position position="2075"/>
    </location>
</feature>
<proteinExistence type="predicted"/>
<organism evidence="5 6">
    <name type="scientific">Reichenbachiella agariperforans</name>
    <dbReference type="NCBI Taxonomy" id="156994"/>
    <lineage>
        <taxon>Bacteria</taxon>
        <taxon>Pseudomonadati</taxon>
        <taxon>Bacteroidota</taxon>
        <taxon>Cytophagia</taxon>
        <taxon>Cytophagales</taxon>
        <taxon>Reichenbachiellaceae</taxon>
        <taxon>Reichenbachiella</taxon>
    </lineage>
</organism>
<dbReference type="GO" id="GO:0005886">
    <property type="term" value="C:plasma membrane"/>
    <property type="evidence" value="ECO:0007669"/>
    <property type="project" value="UniProtKB-SubCell"/>
</dbReference>
<dbReference type="NCBIfam" id="TIGR02167">
    <property type="entry name" value="Liste_lipo_26"/>
    <property type="match status" value="5"/>
</dbReference>
<dbReference type="InterPro" id="IPR005046">
    <property type="entry name" value="DUF285"/>
</dbReference>
<dbReference type="InterPro" id="IPR011889">
    <property type="entry name" value="Liste_lipo_26"/>
</dbReference>
<evidence type="ECO:0000313" key="5">
    <source>
        <dbReference type="EMBL" id="SHJ48376.1"/>
    </source>
</evidence>
<reference evidence="6" key="1">
    <citation type="submission" date="2016-11" db="EMBL/GenBank/DDBJ databases">
        <authorList>
            <person name="Varghese N."/>
            <person name="Submissions S."/>
        </authorList>
    </citation>
    <scope>NUCLEOTIDE SEQUENCE [LARGE SCALE GENOMIC DNA]</scope>
    <source>
        <strain evidence="6">DSM 26134</strain>
    </source>
</reference>
<keyword evidence="3" id="KW-0732">Signal</keyword>
<dbReference type="Pfam" id="PF23759">
    <property type="entry name" value="GBD_T9SS_assoc"/>
    <property type="match status" value="1"/>
</dbReference>
<dbReference type="PROSITE" id="PS50268">
    <property type="entry name" value="CADHERIN_2"/>
    <property type="match status" value="7"/>
</dbReference>
<evidence type="ECO:0000256" key="2">
    <source>
        <dbReference type="ARBA" id="ARBA00022989"/>
    </source>
</evidence>
<feature type="domain" description="Cadherin" evidence="4">
    <location>
        <begin position="1551"/>
        <end position="1652"/>
    </location>
</feature>
<name>A0A1M6JNZ6_REIAG</name>
<dbReference type="PRINTS" id="PR00205">
    <property type="entry name" value="CADHERIN"/>
</dbReference>
<keyword evidence="2" id="KW-0472">Membrane</keyword>
<dbReference type="GO" id="GO:0005509">
    <property type="term" value="F:calcium ion binding"/>
    <property type="evidence" value="ECO:0007669"/>
    <property type="project" value="InterPro"/>
</dbReference>
<dbReference type="Proteomes" id="UP000184474">
    <property type="component" value="Unassembled WGS sequence"/>
</dbReference>
<dbReference type="Pfam" id="PF03382">
    <property type="entry name" value="DUF285"/>
    <property type="match status" value="3"/>
</dbReference>
<sequence>MKNSFLSIVLSLMLFQPLLAQEDFQPFVSSWKLSAIDESVTIALNTNFTYDFTYAWVHEGDTISDGAHQSVDGDFATVFSAGDFSAFGLTEPDTVELYIAGAFPHLTGYSKSQLVDVNQWGDIVWGSFDQTFANWGGSTFSAIDAPILSSDGVSFFRIFRQSGSFNGDLNHWDVSHVNKFNEAFQSARSFNSDLSSWDLTGVDNFGNSFNGANKFEGHGLSQWDISNASRFNGTFNSTSISTATYDDILISWAAQEVKRGVDFGIGNIEVCSTEAEVARERLVKDFNWTITDGGTCDQATNILSFKLSEGQVDEAMIDYSNHTIELGVLSEVDVTTLLPVLTLSEGAISDPESGVLQDFTNAVTYTITAEDGSTLQDWTVSMSVTSQRPFITSWSVTAEEDITIGLNDDLLYDFSYIWKDDEGNVTDFGSHRSEDGDFSTVFSETGTYTLEVFGGFSHLTGNYPKDQLLDVLQWGDIVWESFYQSFNEWPGADFSTTDLPDLSQVDDMSQMFFQATNFNGDLSAWDVSKVTNMSRMFENAESFSEDLNNWDVSQVINMSRMFFGTSVFNSDLSLWNVGSVTNMSSMFENASVFDGHLRDWDVSSVTNMSRMFENAENFNEDLSNWDVSQVINMSRMFFGTSVFNSDLSLWNVGSATNMSSMFENTSIFDSDLSDWDVSSVTNMSSMFDNASTFDSNLSDWDVSQVTTFESTFRNATAFNGNVDNWQVNEATNMFLMFSGAENFNQDISGWQTGNVTDMRDMFSNAQAFNQDISQWDVSKVTNLSQMFKNATVFNSDLSSWEIGAVTDMGEMFSNSGLSPQNYDKALMAWSAQEVHDNVSLDAEDITFCKGAEARQALIDDHGWTIGDDGQFCSSETDILSLAMLNFNKSASVNTTNHTLRIVLPQNTDVSVLQPLMTLSPGATTSPANEEVVDFTDPVTITVTAEDGTTTQDWIVTVNVVPSNDFCSDAITVTIGETVSGNTTFASNDAAVASSCGNNEVRNDNDGENGGISVGVWYKLVGNGETITLNTCTGDKYDFDDTSLSVYTGSCTTGLVCLAGNEDGEQAECGGDGYLARLSFNSILDEEYFVLVDGYGDAKGEFDLITSSVPTTPPPANDNCSGAEVLTVFAEGTGTPTNGTNAHATAFTQTQECDQYGTINDVWYRFNSGTNVEVSVTVALTDTDADGPLVVAESIQIDGYETCGGESLDICEGEGTFTMDVEPNTDYKLQLWNGIDEEGTFTIQINDGSNTAATVEDAEVSMSRFSTNGSLVETVIASDEEGHKQLYSITAGNEEGIFAIDEVTGGITVIDETVLQASATTSFELTIQAADQGPGALTSTGIVTINIVDNEFPVIADQEITLDENSANGTVVIQVVATDDDGMDFTIIGGNTGAAFEMSSTGEITVNASEQLNFEEQSVFVLEIEVTDQDLELPLASSAKVTINLNDVNESPEVSDVSFNISDVSPNGLVIGTIDFADEDADQSHTFAITVGNDDSIFGIDETTGVLTVADNGNLVTDTDYSLTVVVTDNGNPTRSGSATVGISSFTNTPPVIAQQFFSLEENTANGTVVAVVQATDDDENELLFSIVGGSGRDVFSIDTDGELQVADQSVLDFETQSSFDLRVRVTDDGIGELFNEEIITINLTDVNEAPIADDLRLNMSAFVQNGHVLGTVLAADPENDVLTYTILSGNEEGAFAVGPNTGVAAVIDASQINVENTPRYDLEVEVSDGSLSTIISVEVFVFVNQFPSLLATEFDIDENSLLGSVIGTLESDDTDGIDSFEIISVSEEGLVSLDSETGEITLGGNGDAVGAFSLDYESIQEVELQVRITDKGIGALETIETVTIVVNDVNEFAPFVSNVEINDLQENASEGTEVATVTASDEDSFQTLTYAIIGGDTGGAFVISNEGSITVNTSSVLDFETSPSFILTVEVSDSGEPARVVEQEVTVALTDVNEAPELTAIGAQTGRVGEELSFTASALDVDLPANTLVYSIDSNSEDKGMNIDASTGVLSWTASSEQAGGHSVEVLVSDGEFSDSEIVAITIHSIATEVLTFVLTDQTGAATINTTDHTVAIEV</sequence>
<feature type="domain" description="Cadherin" evidence="4">
    <location>
        <begin position="1353"/>
        <end position="1453"/>
    </location>
</feature>
<dbReference type="SMART" id="SM00112">
    <property type="entry name" value="CA"/>
    <property type="match status" value="7"/>
</dbReference>
<dbReference type="InterPro" id="IPR056600">
    <property type="entry name" value="GBD_T9SS_assoc"/>
</dbReference>
<dbReference type="Gene3D" id="2.60.40.2340">
    <property type="match status" value="2"/>
</dbReference>
<dbReference type="Pfam" id="PF05345">
    <property type="entry name" value="He_PIG"/>
    <property type="match status" value="1"/>
</dbReference>
<dbReference type="Gene3D" id="2.60.40.10">
    <property type="entry name" value="Immunoglobulins"/>
    <property type="match status" value="1"/>
</dbReference>
<evidence type="ECO:0000313" key="6">
    <source>
        <dbReference type="Proteomes" id="UP000184474"/>
    </source>
</evidence>
<feature type="signal peptide" evidence="3">
    <location>
        <begin position="1"/>
        <end position="20"/>
    </location>
</feature>
<dbReference type="InterPro" id="IPR013783">
    <property type="entry name" value="Ig-like_fold"/>
</dbReference>
<dbReference type="PANTHER" id="PTHR24026">
    <property type="entry name" value="FAT ATYPICAL CADHERIN-RELATED"/>
    <property type="match status" value="1"/>
</dbReference>
<dbReference type="CDD" id="cd11304">
    <property type="entry name" value="Cadherin_repeat"/>
    <property type="match status" value="8"/>
</dbReference>
<feature type="domain" description="Cadherin" evidence="4">
    <location>
        <begin position="1864"/>
        <end position="1958"/>
    </location>
</feature>
<dbReference type="GO" id="GO:0007156">
    <property type="term" value="P:homophilic cell adhesion via plasma membrane adhesion molecules"/>
    <property type="evidence" value="ECO:0007669"/>
    <property type="project" value="InterPro"/>
</dbReference>
<evidence type="ECO:0000256" key="3">
    <source>
        <dbReference type="SAM" id="SignalP"/>
    </source>
</evidence>
<dbReference type="RefSeq" id="WP_170863707.1">
    <property type="nucleotide sequence ID" value="NZ_FRAA01000001.1"/>
</dbReference>
<feature type="domain" description="Cadherin" evidence="4">
    <location>
        <begin position="1748"/>
        <end position="1856"/>
    </location>
</feature>
<accession>A0A1M6JNZ6</accession>
<protein>
    <submittedName>
        <fullName evidence="5">Surface protein</fullName>
    </submittedName>
</protein>
<dbReference type="InterPro" id="IPR002126">
    <property type="entry name" value="Cadherin-like_dom"/>
</dbReference>
<keyword evidence="2" id="KW-1133">Transmembrane helix</keyword>
<feature type="chain" id="PRO_5013314165" evidence="3">
    <location>
        <begin position="21"/>
        <end position="2075"/>
    </location>
</feature>